<keyword evidence="1" id="KW-0560">Oxidoreductase</keyword>
<evidence type="ECO:0000259" key="2">
    <source>
        <dbReference type="Pfam" id="PF01619"/>
    </source>
</evidence>
<dbReference type="AlphaFoldDB" id="A0A383A7Q8"/>
<gene>
    <name evidence="3" type="ORF">METZ01_LOCUS455922</name>
</gene>
<dbReference type="GO" id="GO:0004657">
    <property type="term" value="F:proline dehydrogenase activity"/>
    <property type="evidence" value="ECO:0007669"/>
    <property type="project" value="InterPro"/>
</dbReference>
<dbReference type="InterPro" id="IPR015659">
    <property type="entry name" value="Proline_oxidase"/>
</dbReference>
<name>A0A383A7Q8_9ZZZZ</name>
<organism evidence="3">
    <name type="scientific">marine metagenome</name>
    <dbReference type="NCBI Taxonomy" id="408172"/>
    <lineage>
        <taxon>unclassified sequences</taxon>
        <taxon>metagenomes</taxon>
        <taxon>ecological metagenomes</taxon>
    </lineage>
</organism>
<dbReference type="SUPFAM" id="SSF51730">
    <property type="entry name" value="FAD-linked oxidoreductase"/>
    <property type="match status" value="1"/>
</dbReference>
<dbReference type="Gene3D" id="3.20.20.220">
    <property type="match status" value="1"/>
</dbReference>
<dbReference type="EMBL" id="UINC01189400">
    <property type="protein sequence ID" value="SVE03068.1"/>
    <property type="molecule type" value="Genomic_DNA"/>
</dbReference>
<feature type="non-terminal residue" evidence="3">
    <location>
        <position position="1"/>
    </location>
</feature>
<proteinExistence type="predicted"/>
<dbReference type="InterPro" id="IPR002872">
    <property type="entry name" value="Proline_DH_dom"/>
</dbReference>
<dbReference type="PANTHER" id="PTHR13914">
    <property type="entry name" value="PROLINE OXIDASE"/>
    <property type="match status" value="1"/>
</dbReference>
<dbReference type="PANTHER" id="PTHR13914:SF0">
    <property type="entry name" value="PROLINE DEHYDROGENASE 1, MITOCHONDRIAL"/>
    <property type="match status" value="1"/>
</dbReference>
<protein>
    <recommendedName>
        <fullName evidence="2">Proline dehydrogenase domain-containing protein</fullName>
    </recommendedName>
</protein>
<feature type="domain" description="Proline dehydrogenase" evidence="2">
    <location>
        <begin position="2"/>
        <end position="251"/>
    </location>
</feature>
<dbReference type="InterPro" id="IPR029041">
    <property type="entry name" value="FAD-linked_oxidoreductase-like"/>
</dbReference>
<evidence type="ECO:0000313" key="3">
    <source>
        <dbReference type="EMBL" id="SVE03068.1"/>
    </source>
</evidence>
<feature type="non-terminal residue" evidence="3">
    <location>
        <position position="253"/>
    </location>
</feature>
<dbReference type="Pfam" id="PF01619">
    <property type="entry name" value="Pro_dh"/>
    <property type="match status" value="1"/>
</dbReference>
<accession>A0A383A7Q8</accession>
<dbReference type="GO" id="GO:0006562">
    <property type="term" value="P:L-proline catabolic process"/>
    <property type="evidence" value="ECO:0007669"/>
    <property type="project" value="InterPro"/>
</dbReference>
<sequence length="253" mass="29290">VLKIVKELNNKGYSATIDILGEHSTTLDTAKEVTEQYIHLYKSIQTKNLDCNISIKPTHLGLDIGMKCVRDNILLLLKSAEETNNFLRIDMESSAVTDDTIVLYHKSKENYSDVGTVLQAYLYRSKDDLKILSQDSSFNFRLCKGIYRENVDIAIQDRYKINDNFINLLCYAFENNIYVGIATHDLSLLETAYKLISTFNVPSDRFEFQVLYGVPMSGWLQKHLHNGYKVRVYVPFGKDWYDYSLRRLKENPN</sequence>
<reference evidence="3" key="1">
    <citation type="submission" date="2018-05" db="EMBL/GenBank/DDBJ databases">
        <authorList>
            <person name="Lanie J.A."/>
            <person name="Ng W.-L."/>
            <person name="Kazmierczak K.M."/>
            <person name="Andrzejewski T.M."/>
            <person name="Davidsen T.M."/>
            <person name="Wayne K.J."/>
            <person name="Tettelin H."/>
            <person name="Glass J.I."/>
            <person name="Rusch D."/>
            <person name="Podicherti R."/>
            <person name="Tsui H.-C.T."/>
            <person name="Winkler M.E."/>
        </authorList>
    </citation>
    <scope>NUCLEOTIDE SEQUENCE</scope>
</reference>
<evidence type="ECO:0000256" key="1">
    <source>
        <dbReference type="ARBA" id="ARBA00023002"/>
    </source>
</evidence>